<gene>
    <name evidence="2" type="ORF">JCM19240_561</name>
</gene>
<feature type="signal peptide" evidence="1">
    <location>
        <begin position="1"/>
        <end position="21"/>
    </location>
</feature>
<proteinExistence type="predicted"/>
<sequence>MKSYLIPMTSIALVCSGAALANEEAEQQIDMSSPTEAYTALGVGYGNEGMNLKAMYMLSEPDSDRKSGFILEFNDVFDEKGGDPKFSGTKVMGGMVVPQMDDKTTNRNYRFRYGSVNTTNGLGHMWMRWSKIILSTVKPR</sequence>
<evidence type="ECO:0000313" key="2">
    <source>
        <dbReference type="EMBL" id="GAL35714.1"/>
    </source>
</evidence>
<evidence type="ECO:0008006" key="4">
    <source>
        <dbReference type="Google" id="ProtNLM"/>
    </source>
</evidence>
<reference evidence="2 3" key="1">
    <citation type="submission" date="2014-09" db="EMBL/GenBank/DDBJ databases">
        <title>Vibrio maritimus JCM 19240. (C210) whole genome shotgun sequence.</title>
        <authorList>
            <person name="Sawabe T."/>
            <person name="Meirelles P."/>
            <person name="Nakanishi M."/>
            <person name="Sayaka M."/>
            <person name="Hattori M."/>
            <person name="Ohkuma M."/>
        </authorList>
    </citation>
    <scope>NUCLEOTIDE SEQUENCE [LARGE SCALE GENOMIC DNA]</scope>
    <source>
        <strain evidence="2 3">JCM 19240</strain>
    </source>
</reference>
<reference evidence="2 3" key="2">
    <citation type="submission" date="2014-09" db="EMBL/GenBank/DDBJ databases">
        <authorList>
            <consortium name="NBRP consortium"/>
            <person name="Sawabe T."/>
            <person name="Meirelles P."/>
            <person name="Nakanishi M."/>
            <person name="Sayaka M."/>
            <person name="Hattori M."/>
            <person name="Ohkuma M."/>
        </authorList>
    </citation>
    <scope>NUCLEOTIDE SEQUENCE [LARGE SCALE GENOMIC DNA]</scope>
    <source>
        <strain evidence="2 3">JCM 19240</strain>
    </source>
</reference>
<dbReference type="AlphaFoldDB" id="A0A090TAE4"/>
<keyword evidence="3" id="KW-1185">Reference proteome</keyword>
<feature type="chain" id="PRO_5001865113" description="Outer membrane protein" evidence="1">
    <location>
        <begin position="22"/>
        <end position="140"/>
    </location>
</feature>
<organism evidence="2 3">
    <name type="scientific">Vibrio maritimus</name>
    <dbReference type="NCBI Taxonomy" id="990268"/>
    <lineage>
        <taxon>Bacteria</taxon>
        <taxon>Pseudomonadati</taxon>
        <taxon>Pseudomonadota</taxon>
        <taxon>Gammaproteobacteria</taxon>
        <taxon>Vibrionales</taxon>
        <taxon>Vibrionaceae</taxon>
        <taxon>Vibrio</taxon>
    </lineage>
</organism>
<protein>
    <recommendedName>
        <fullName evidence="4">Outer membrane protein</fullName>
    </recommendedName>
</protein>
<comment type="caution">
    <text evidence="2">The sequence shown here is derived from an EMBL/GenBank/DDBJ whole genome shotgun (WGS) entry which is preliminary data.</text>
</comment>
<evidence type="ECO:0000256" key="1">
    <source>
        <dbReference type="SAM" id="SignalP"/>
    </source>
</evidence>
<evidence type="ECO:0000313" key="3">
    <source>
        <dbReference type="Proteomes" id="UP000029224"/>
    </source>
</evidence>
<dbReference type="Proteomes" id="UP000029224">
    <property type="component" value="Unassembled WGS sequence"/>
</dbReference>
<name>A0A090TAE4_9VIBR</name>
<dbReference type="EMBL" id="BBMT01000007">
    <property type="protein sequence ID" value="GAL35714.1"/>
    <property type="molecule type" value="Genomic_DNA"/>
</dbReference>
<keyword evidence="1" id="KW-0732">Signal</keyword>
<accession>A0A090TAE4</accession>